<feature type="compositionally biased region" description="Polar residues" evidence="2">
    <location>
        <begin position="524"/>
        <end position="534"/>
    </location>
</feature>
<dbReference type="GO" id="GO:0030289">
    <property type="term" value="C:protein phosphatase 4 complex"/>
    <property type="evidence" value="ECO:0007669"/>
    <property type="project" value="InterPro"/>
</dbReference>
<dbReference type="GO" id="GO:0005634">
    <property type="term" value="C:nucleus"/>
    <property type="evidence" value="ECO:0007669"/>
    <property type="project" value="TreeGrafter"/>
</dbReference>
<dbReference type="GO" id="GO:0005737">
    <property type="term" value="C:cytoplasm"/>
    <property type="evidence" value="ECO:0007669"/>
    <property type="project" value="TreeGrafter"/>
</dbReference>
<name>A0A8K0D6D3_IGNLU</name>
<feature type="compositionally biased region" description="Polar residues" evidence="2">
    <location>
        <begin position="374"/>
        <end position="389"/>
    </location>
</feature>
<dbReference type="Proteomes" id="UP000801492">
    <property type="component" value="Unassembled WGS sequence"/>
</dbReference>
<comment type="caution">
    <text evidence="3">The sequence shown here is derived from an EMBL/GenBank/DDBJ whole genome shotgun (WGS) entry which is preliminary data.</text>
</comment>
<feature type="compositionally biased region" description="Polar residues" evidence="2">
    <location>
        <begin position="296"/>
        <end position="305"/>
    </location>
</feature>
<reference evidence="3" key="1">
    <citation type="submission" date="2019-08" db="EMBL/GenBank/DDBJ databases">
        <title>The genome of the North American firefly Photinus pyralis.</title>
        <authorList>
            <consortium name="Photinus pyralis genome working group"/>
            <person name="Fallon T.R."/>
            <person name="Sander Lower S.E."/>
            <person name="Weng J.-K."/>
        </authorList>
    </citation>
    <scope>NUCLEOTIDE SEQUENCE</scope>
    <source>
        <strain evidence="3">TRF0915ILg1</strain>
        <tissue evidence="3">Whole body</tissue>
    </source>
</reference>
<dbReference type="OrthoDB" id="341898at2759"/>
<evidence type="ECO:0008006" key="5">
    <source>
        <dbReference type="Google" id="ProtNLM"/>
    </source>
</evidence>
<proteinExistence type="inferred from homology"/>
<dbReference type="EMBL" id="VTPC01004146">
    <property type="protein sequence ID" value="KAF2897453.1"/>
    <property type="molecule type" value="Genomic_DNA"/>
</dbReference>
<evidence type="ECO:0000256" key="1">
    <source>
        <dbReference type="ARBA" id="ARBA00009207"/>
    </source>
</evidence>
<feature type="compositionally biased region" description="Polar residues" evidence="2">
    <location>
        <begin position="417"/>
        <end position="439"/>
    </location>
</feature>
<dbReference type="GO" id="GO:0019888">
    <property type="term" value="F:protein phosphatase regulator activity"/>
    <property type="evidence" value="ECO:0007669"/>
    <property type="project" value="InterPro"/>
</dbReference>
<protein>
    <recommendedName>
        <fullName evidence="5">Serine/threonine-protein phosphatase 4 regulatory subunit 2</fullName>
    </recommendedName>
</protein>
<feature type="compositionally biased region" description="Acidic residues" evidence="2">
    <location>
        <begin position="537"/>
        <end position="546"/>
    </location>
</feature>
<dbReference type="InterPro" id="IPR015267">
    <property type="entry name" value="PPP4R2"/>
</dbReference>
<dbReference type="AlphaFoldDB" id="A0A8K0D6D3"/>
<dbReference type="PANTHER" id="PTHR16487">
    <property type="entry name" value="PPP4R2-RELATED PROTEIN"/>
    <property type="match status" value="1"/>
</dbReference>
<dbReference type="PANTHER" id="PTHR16487:SF0">
    <property type="entry name" value="PROTEIN PHOSPHATASE 4 REGULATORY SUBUNIT 2-RELATED"/>
    <property type="match status" value="1"/>
</dbReference>
<dbReference type="Pfam" id="PF09184">
    <property type="entry name" value="PPP4R2"/>
    <property type="match status" value="1"/>
</dbReference>
<feature type="compositionally biased region" description="Basic and acidic residues" evidence="2">
    <location>
        <begin position="512"/>
        <end position="523"/>
    </location>
</feature>
<evidence type="ECO:0000256" key="2">
    <source>
        <dbReference type="SAM" id="MobiDB-lite"/>
    </source>
</evidence>
<sequence>MENPEEILHSLEEFSKLKPKDIPRELEEYLCFVAKTGDPVYQWGTIKSLFREKLINVITDFYESCPSVEIPPCPNVEVFNYESMKTFILEKLDTFAAAPFTVQRICELLTTPRKEYNRIDKYMRALEKNILVVSTTEPGNRRTTENGEGIVNGLESEHLLEPNSTNNDINVEEMDDTPVWSRIAPETVTYQNTEANVNVDVQPGPGQISDTSHSAFTPDSRPTEANCTPSMDSVITCRPTEQPYVSIEPVASDSCLREESAPDSDVTVTITAIPAAVQKRRDSIEPVVSSGEENSEQPSDSTNNEVIKENVETSSSSMKVEIPSQETVPAESESINATDISTTSTSDDDKRQIEDDNSAEANNESSSVQMPCVMTNTMPGVSKDLQTVEESAVTGSKDDSEESSSTVKDCIEKENESTATSEIATAVTSTNEVVQSSQAVIKDKFTSDNKEGSVSSTDDISNDAADVELKKEQSNETDDDSSKSSSEVETPHCELSIDCTSNISSALEADETQDKQLNDKDSSNEGFASSSTSPEPMDVDISEESCQEPPTSQS</sequence>
<evidence type="ECO:0000313" key="3">
    <source>
        <dbReference type="EMBL" id="KAF2897453.1"/>
    </source>
</evidence>
<gene>
    <name evidence="3" type="ORF">ILUMI_08720</name>
</gene>
<comment type="similarity">
    <text evidence="1">Belongs to the PPP4R2 family.</text>
</comment>
<feature type="compositionally biased region" description="Basic and acidic residues" evidence="2">
    <location>
        <begin position="441"/>
        <end position="451"/>
    </location>
</feature>
<evidence type="ECO:0000313" key="4">
    <source>
        <dbReference type="Proteomes" id="UP000801492"/>
    </source>
</evidence>
<feature type="region of interest" description="Disordered" evidence="2">
    <location>
        <begin position="210"/>
        <end position="231"/>
    </location>
</feature>
<accession>A0A8K0D6D3</accession>
<feature type="region of interest" description="Disordered" evidence="2">
    <location>
        <begin position="278"/>
        <end position="554"/>
    </location>
</feature>
<organism evidence="3 4">
    <name type="scientific">Ignelater luminosus</name>
    <name type="common">Cucubano</name>
    <name type="synonym">Pyrophorus luminosus</name>
    <dbReference type="NCBI Taxonomy" id="2038154"/>
    <lineage>
        <taxon>Eukaryota</taxon>
        <taxon>Metazoa</taxon>
        <taxon>Ecdysozoa</taxon>
        <taxon>Arthropoda</taxon>
        <taxon>Hexapoda</taxon>
        <taxon>Insecta</taxon>
        <taxon>Pterygota</taxon>
        <taxon>Neoptera</taxon>
        <taxon>Endopterygota</taxon>
        <taxon>Coleoptera</taxon>
        <taxon>Polyphaga</taxon>
        <taxon>Elateriformia</taxon>
        <taxon>Elateroidea</taxon>
        <taxon>Elateridae</taxon>
        <taxon>Agrypninae</taxon>
        <taxon>Pyrophorini</taxon>
        <taxon>Ignelater</taxon>
    </lineage>
</organism>
<keyword evidence="4" id="KW-1185">Reference proteome</keyword>